<reference evidence="3" key="1">
    <citation type="submission" date="2016-12" db="EMBL/GenBank/DDBJ databases">
        <title>The genomes of Aspergillus section Nigri reveals drivers in fungal speciation.</title>
        <authorList>
            <consortium name="DOE Joint Genome Institute"/>
            <person name="Vesth T.C."/>
            <person name="Nybo J."/>
            <person name="Theobald S."/>
            <person name="Brandl J."/>
            <person name="Frisvad J.C."/>
            <person name="Nielsen K.F."/>
            <person name="Lyhne E.K."/>
            <person name="Kogle M.E."/>
            <person name="Kuo A."/>
            <person name="Riley R."/>
            <person name="Clum A."/>
            <person name="Nolan M."/>
            <person name="Lipzen A."/>
            <person name="Salamov A."/>
            <person name="Henrissat B."/>
            <person name="Wiebenga A."/>
            <person name="De vries R.P."/>
            <person name="Grigoriev I.V."/>
            <person name="Mortensen U.H."/>
            <person name="Andersen M.R."/>
            <person name="Baker S.E."/>
        </authorList>
    </citation>
    <scope>NUCLEOTIDE SEQUENCE</scope>
    <source>
        <strain evidence="3">CBS 122712</strain>
    </source>
</reference>
<organism evidence="3 4">
    <name type="scientific">Aspergillus eucalypticola (strain CBS 122712 / IBT 29274)</name>
    <dbReference type="NCBI Taxonomy" id="1448314"/>
    <lineage>
        <taxon>Eukaryota</taxon>
        <taxon>Fungi</taxon>
        <taxon>Dikarya</taxon>
        <taxon>Ascomycota</taxon>
        <taxon>Pezizomycotina</taxon>
        <taxon>Eurotiomycetes</taxon>
        <taxon>Eurotiomycetidae</taxon>
        <taxon>Eurotiales</taxon>
        <taxon>Aspergillaceae</taxon>
        <taxon>Aspergillus</taxon>
        <taxon>Aspergillus subgen. Circumdati</taxon>
    </lineage>
</organism>
<accession>A0A317UU53</accession>
<dbReference type="RefSeq" id="XP_025384357.1">
    <property type="nucleotide sequence ID" value="XM_025532931.1"/>
</dbReference>
<keyword evidence="2" id="KW-0732">Signal</keyword>
<proteinExistence type="predicted"/>
<feature type="signal peptide" evidence="2">
    <location>
        <begin position="1"/>
        <end position="16"/>
    </location>
</feature>
<keyword evidence="4" id="KW-1185">Reference proteome</keyword>
<evidence type="ECO:0000313" key="4">
    <source>
        <dbReference type="Proteomes" id="UP000246171"/>
    </source>
</evidence>
<dbReference type="Proteomes" id="UP000246171">
    <property type="component" value="Unassembled WGS sequence"/>
</dbReference>
<dbReference type="OrthoDB" id="4510262at2759"/>
<comment type="caution">
    <text evidence="3">The sequence shown here is derived from an EMBL/GenBank/DDBJ whole genome shotgun (WGS) entry which is preliminary data.</text>
</comment>
<dbReference type="GeneID" id="37054893"/>
<dbReference type="VEuPathDB" id="FungiDB:BO83DRAFT_392255"/>
<feature type="chain" id="PRO_5016412507" description="Pectinesterase" evidence="2">
    <location>
        <begin position="17"/>
        <end position="274"/>
    </location>
</feature>
<name>A0A317UU53_ASPEC</name>
<feature type="region of interest" description="Disordered" evidence="1">
    <location>
        <begin position="49"/>
        <end position="68"/>
    </location>
</feature>
<sequence>MCLAFLYLSATDFSIAHPNPTGLGWVDGTGLGHLNTRLDTLDQTPKRDWPRLGGWDGPGKSRHTTRHSRPTCEYFPDELLIILADCTEHPNATGLGWADGMGQGIDTELSYFVDQTPTRDRPRLGGWDGPGTTTHHTRHSATTLLAHGRVAGTGLGQQRTTRQHNTDSYGSGLMVGWMGRAWKTLLYTLTSIYDTARQHFWPHGWVDGTGLEDYIIYTCSVSTQGLTASATNQALVGWQGRAWAIRRSLAVDIGHKAESYQLPHLDVTDFVQSS</sequence>
<evidence type="ECO:0000256" key="1">
    <source>
        <dbReference type="SAM" id="MobiDB-lite"/>
    </source>
</evidence>
<evidence type="ECO:0000256" key="2">
    <source>
        <dbReference type="SAM" id="SignalP"/>
    </source>
</evidence>
<gene>
    <name evidence="3" type="ORF">BO83DRAFT_392255</name>
</gene>
<protein>
    <recommendedName>
        <fullName evidence="5">Pectinesterase</fullName>
    </recommendedName>
</protein>
<dbReference type="AlphaFoldDB" id="A0A317UU53"/>
<dbReference type="EMBL" id="MSFU01000028">
    <property type="protein sequence ID" value="PWY65125.1"/>
    <property type="molecule type" value="Genomic_DNA"/>
</dbReference>
<evidence type="ECO:0008006" key="5">
    <source>
        <dbReference type="Google" id="ProtNLM"/>
    </source>
</evidence>
<evidence type="ECO:0000313" key="3">
    <source>
        <dbReference type="EMBL" id="PWY65125.1"/>
    </source>
</evidence>